<keyword evidence="7" id="KW-0732">Signal</keyword>
<dbReference type="GO" id="GO:0043014">
    <property type="term" value="F:alpha-tubulin binding"/>
    <property type="evidence" value="ECO:0007669"/>
    <property type="project" value="TreeGrafter"/>
</dbReference>
<dbReference type="UniPathway" id="UPA00378"/>
<proteinExistence type="predicted"/>
<keyword evidence="5" id="KW-0206">Cytoskeleton</keyword>
<dbReference type="FunFam" id="2.30.29.170:FF:000002">
    <property type="entry name" value="EF-hand domain (C-terminal) containing 1"/>
    <property type="match status" value="1"/>
</dbReference>
<dbReference type="Pfam" id="PF23358">
    <property type="entry name" value="OST48_MD"/>
    <property type="match status" value="1"/>
</dbReference>
<dbReference type="Gene3D" id="2.30.29.170">
    <property type="match status" value="3"/>
</dbReference>
<keyword evidence="9" id="KW-0808">Transferase</keyword>
<evidence type="ECO:0000256" key="6">
    <source>
        <dbReference type="ARBA" id="ARBA00023273"/>
    </source>
</evidence>
<dbReference type="EC" id="2.4.99.18" evidence="9"/>
<evidence type="ECO:0000256" key="7">
    <source>
        <dbReference type="SAM" id="SignalP"/>
    </source>
</evidence>
<keyword evidence="10" id="KW-1185">Reference proteome</keyword>
<reference evidence="9 10" key="1">
    <citation type="journal article" date="2013" name="Curr. Biol.">
        <title>Shared signatures of parasitism and phylogenomics unite Cryptomycota and microsporidia.</title>
        <authorList>
            <person name="James T.Y."/>
            <person name="Pelin A."/>
            <person name="Bonen L."/>
            <person name="Ahrendt S."/>
            <person name="Sain D."/>
            <person name="Corradi N."/>
            <person name="Stajich J.E."/>
        </authorList>
    </citation>
    <scope>NUCLEOTIDE SEQUENCE [LARGE SCALE GENOMIC DNA]</scope>
    <source>
        <strain evidence="9 10">CSF55</strain>
    </source>
</reference>
<dbReference type="HOGENOM" id="CLU_322141_0_0_1"/>
<dbReference type="OrthoDB" id="10255210at2759"/>
<evidence type="ECO:0000256" key="3">
    <source>
        <dbReference type="ARBA" id="ARBA00022490"/>
    </source>
</evidence>
<dbReference type="Pfam" id="PF03345">
    <property type="entry name" value="OST48_N"/>
    <property type="match status" value="1"/>
</dbReference>
<dbReference type="PROSITE" id="PS51336">
    <property type="entry name" value="DM10"/>
    <property type="match status" value="3"/>
</dbReference>
<feature type="domain" description="DM10" evidence="8">
    <location>
        <begin position="714"/>
        <end position="818"/>
    </location>
</feature>
<evidence type="ECO:0000256" key="1">
    <source>
        <dbReference type="ARBA" id="ARBA00004138"/>
    </source>
</evidence>
<dbReference type="FunFam" id="2.30.29.170:FF:000004">
    <property type="entry name" value="EF-hand domain containing 2"/>
    <property type="match status" value="1"/>
</dbReference>
<dbReference type="GO" id="GO:0072686">
    <property type="term" value="C:mitotic spindle"/>
    <property type="evidence" value="ECO:0007669"/>
    <property type="project" value="TreeGrafter"/>
</dbReference>
<dbReference type="AlphaFoldDB" id="A0A075AU71"/>
<dbReference type="InterPro" id="IPR040193">
    <property type="entry name" value="EFHC1/EFHC2/EFHB"/>
</dbReference>
<name>A0A075AU71_ROZAC</name>
<dbReference type="STRING" id="988480.A0A075AU71"/>
<dbReference type="GO" id="GO:0000281">
    <property type="term" value="P:mitotic cytokinesis"/>
    <property type="evidence" value="ECO:0007669"/>
    <property type="project" value="TreeGrafter"/>
</dbReference>
<dbReference type="GO" id="GO:0005930">
    <property type="term" value="C:axoneme"/>
    <property type="evidence" value="ECO:0007669"/>
    <property type="project" value="TreeGrafter"/>
</dbReference>
<dbReference type="InterPro" id="IPR006602">
    <property type="entry name" value="DM10_dom"/>
</dbReference>
<dbReference type="PANTHER" id="PTHR12086:SF9">
    <property type="entry name" value="EF-HAND DOMAIN-CONTAINING PROTEIN 1"/>
    <property type="match status" value="1"/>
</dbReference>
<dbReference type="SMART" id="SM00676">
    <property type="entry name" value="DM10"/>
    <property type="match status" value="3"/>
</dbReference>
<feature type="chain" id="PRO_5001704826" evidence="7">
    <location>
        <begin position="18"/>
        <end position="899"/>
    </location>
</feature>
<organism evidence="9 10">
    <name type="scientific">Rozella allomycis (strain CSF55)</name>
    <dbReference type="NCBI Taxonomy" id="988480"/>
    <lineage>
        <taxon>Eukaryota</taxon>
        <taxon>Fungi</taxon>
        <taxon>Fungi incertae sedis</taxon>
        <taxon>Cryptomycota</taxon>
        <taxon>Cryptomycota incertae sedis</taxon>
        <taxon>Rozella</taxon>
    </lineage>
</organism>
<dbReference type="GO" id="GO:0007052">
    <property type="term" value="P:mitotic spindle organization"/>
    <property type="evidence" value="ECO:0007669"/>
    <property type="project" value="TreeGrafter"/>
</dbReference>
<evidence type="ECO:0000256" key="4">
    <source>
        <dbReference type="ARBA" id="ARBA00022737"/>
    </source>
</evidence>
<dbReference type="EMBL" id="KE561047">
    <property type="protein sequence ID" value="EPZ33690.1"/>
    <property type="molecule type" value="Genomic_DNA"/>
</dbReference>
<protein>
    <submittedName>
        <fullName evidence="9">Dolichyl-diphosphooligosaccharide-glycosyltransferase-like protein</fullName>
        <ecNumber evidence="9">2.4.99.18</ecNumber>
    </submittedName>
</protein>
<dbReference type="InterPro" id="IPR055459">
    <property type="entry name" value="OST48_MD"/>
</dbReference>
<feature type="domain" description="DM10" evidence="8">
    <location>
        <begin position="401"/>
        <end position="504"/>
    </location>
</feature>
<dbReference type="FunFam" id="2.30.29.170:FF:000001">
    <property type="entry name" value="EF-hand domain containing 1"/>
    <property type="match status" value="1"/>
</dbReference>
<keyword evidence="6" id="KW-0966">Cell projection</keyword>
<dbReference type="Proteomes" id="UP000030755">
    <property type="component" value="Unassembled WGS sequence"/>
</dbReference>
<accession>A0A075AU71</accession>
<evidence type="ECO:0000256" key="5">
    <source>
        <dbReference type="ARBA" id="ARBA00023212"/>
    </source>
</evidence>
<feature type="signal peptide" evidence="7">
    <location>
        <begin position="1"/>
        <end position="17"/>
    </location>
</feature>
<evidence type="ECO:0000259" key="8">
    <source>
        <dbReference type="PROSITE" id="PS51336"/>
    </source>
</evidence>
<keyword evidence="4" id="KW-0677">Repeat</keyword>
<comment type="subcellular location">
    <subcellularLocation>
        <location evidence="1">Cell projection</location>
        <location evidence="1">Cilium</location>
    </subcellularLocation>
    <subcellularLocation>
        <location evidence="2">Cytoplasm</location>
        <location evidence="2">Cytoskeleton</location>
    </subcellularLocation>
</comment>
<evidence type="ECO:0000313" key="9">
    <source>
        <dbReference type="EMBL" id="EPZ33690.1"/>
    </source>
</evidence>
<evidence type="ECO:0000256" key="2">
    <source>
        <dbReference type="ARBA" id="ARBA00004245"/>
    </source>
</evidence>
<dbReference type="Pfam" id="PF06565">
    <property type="entry name" value="DM10_dom"/>
    <property type="match status" value="3"/>
</dbReference>
<sequence length="899" mass="105118">MFYLPLLLLILSNAVRAKTIIVSDDSTSLKTFIALFSEVQLASSRTKIQLFENDELLFENLVIVSPSVDKPKNHLSSPRLIEYMKKGGNILLAIDEKASDHWREFIDEFGIVMDDRVLDSSRAFQNDSSRIILDNSQISVEFGYKKVNEQYLYSGIGFEIKKAKPLVNPIVYLPETTYTGAFNKLSKFNVGIKGRDGSLIVSSQSRNNARLTVLGSTEFISDNYLNLKGFSNLELVKDIVLWTFLKRGALRIEKVFHHKVGENEQLQKYRIKDDIIFNLTISEYNGREWGKHRFYISLVPFTANDLQLEIAMLDPYYRLNLQRKTDFRKGHTLGYKNGYAVTTKPTFGIGGDELIHNGMEEDQFRRLIEKPIDETLLNYKPEPFFRAEATKPFIPAHVAYDKLVLSFKAYFKQTVHDSMEQYILRRVKIHVYLEDDSVEVIETPQENSGIPQGVLIKRQRLPKSEIDYVRPTDFNVGMNITIYGKTIRIIDCDSFTKKYLTDTLGIKLNPPEEMPIDIYLENRNKKVKNVSRIEHNDKLRQFLENDRKVLRFYALWDDRENMFGEIREFIVHYFLVDDCIEVTEVRKPNQGRVSFPVLLRRQQLPKRYEGVDTTLSEKYTWRDLKIGTLLNVLGRQMLLYKCDDYTREYYIQNLGYKDIEMKEIKFNDGNVVKEYEREIPPYNGFGTLEDSLGSVKHLVLKPPKKDFVKMLENEHKVLRFVALMESTHKEDYNRKFIIAYRLSDDMLTIYEPPQRNAGFIGGKFLERTRVLKPGHTLQNSEYYNAVDLNIGATVEINHYKFKIIDADEYVYNYMESNSHAFPMSDIRQVLKKGRIHVDKIKALLKDHIEHAVSRQQFLTSFRDTHYLTLHELITIVRFYDSNKNNQIDVKKFITDLEQQ</sequence>
<dbReference type="InterPro" id="IPR055457">
    <property type="entry name" value="OST48_N"/>
</dbReference>
<keyword evidence="9" id="KW-0328">Glycosyltransferase</keyword>
<evidence type="ECO:0000313" key="10">
    <source>
        <dbReference type="Proteomes" id="UP000030755"/>
    </source>
</evidence>
<dbReference type="PANTHER" id="PTHR12086">
    <property type="entry name" value="EF-HAND DOMAIN C-TERMINAL CONTAINING PROTEIN"/>
    <property type="match status" value="1"/>
</dbReference>
<gene>
    <name evidence="9" type="ORF">O9G_000465</name>
</gene>
<dbReference type="GO" id="GO:0004579">
    <property type="term" value="F:dolichyl-diphosphooligosaccharide-protein glycotransferase activity"/>
    <property type="evidence" value="ECO:0007669"/>
    <property type="project" value="UniProtKB-EC"/>
</dbReference>
<dbReference type="GO" id="GO:0060285">
    <property type="term" value="P:cilium-dependent cell motility"/>
    <property type="evidence" value="ECO:0007669"/>
    <property type="project" value="TreeGrafter"/>
</dbReference>
<feature type="domain" description="DM10" evidence="8">
    <location>
        <begin position="546"/>
        <end position="654"/>
    </location>
</feature>
<keyword evidence="3" id="KW-0963">Cytoplasm</keyword>